<dbReference type="RefSeq" id="XP_056051580.1">
    <property type="nucleotide sequence ID" value="XM_056194664.1"/>
</dbReference>
<gene>
    <name evidence="3" type="ORF">LMH87_003100</name>
</gene>
<dbReference type="InterPro" id="IPR036812">
    <property type="entry name" value="NAD(P)_OxRdtase_dom_sf"/>
</dbReference>
<dbReference type="PRINTS" id="PR00069">
    <property type="entry name" value="ALDKETRDTASE"/>
</dbReference>
<evidence type="ECO:0000313" key="3">
    <source>
        <dbReference type="EMBL" id="KAJ4148639.1"/>
    </source>
</evidence>
<keyword evidence="4" id="KW-1185">Reference proteome</keyword>
<dbReference type="Gene3D" id="3.20.20.100">
    <property type="entry name" value="NADP-dependent oxidoreductase domain"/>
    <property type="match status" value="1"/>
</dbReference>
<comment type="caution">
    <text evidence="3">The sequence shown here is derived from an EMBL/GenBank/DDBJ whole genome shotgun (WGS) entry which is preliminary data.</text>
</comment>
<dbReference type="SUPFAM" id="SSF51430">
    <property type="entry name" value="NAD(P)-linked oxidoreductase"/>
    <property type="match status" value="1"/>
</dbReference>
<evidence type="ECO:0000313" key="4">
    <source>
        <dbReference type="Proteomes" id="UP001144673"/>
    </source>
</evidence>
<dbReference type="Proteomes" id="UP001144673">
    <property type="component" value="Chromosome 3"/>
</dbReference>
<dbReference type="GO" id="GO:0005737">
    <property type="term" value="C:cytoplasm"/>
    <property type="evidence" value="ECO:0007669"/>
    <property type="project" value="TreeGrafter"/>
</dbReference>
<dbReference type="InterPro" id="IPR020471">
    <property type="entry name" value="AKR"/>
</dbReference>
<organism evidence="3 4">
    <name type="scientific">Akanthomyces muscarius</name>
    <name type="common">Entomopathogenic fungus</name>
    <name type="synonym">Lecanicillium muscarium</name>
    <dbReference type="NCBI Taxonomy" id="2231603"/>
    <lineage>
        <taxon>Eukaryota</taxon>
        <taxon>Fungi</taxon>
        <taxon>Dikarya</taxon>
        <taxon>Ascomycota</taxon>
        <taxon>Pezizomycotina</taxon>
        <taxon>Sordariomycetes</taxon>
        <taxon>Hypocreomycetidae</taxon>
        <taxon>Hypocreales</taxon>
        <taxon>Cordycipitaceae</taxon>
        <taxon>Akanthomyces</taxon>
    </lineage>
</organism>
<dbReference type="AlphaFoldDB" id="A0A9W8Q912"/>
<dbReference type="InterPro" id="IPR050791">
    <property type="entry name" value="Aldo-Keto_reductase"/>
</dbReference>
<dbReference type="GeneID" id="80890259"/>
<dbReference type="KEGG" id="amus:LMH87_003100"/>
<proteinExistence type="predicted"/>
<dbReference type="Pfam" id="PF00248">
    <property type="entry name" value="Aldo_ket_red"/>
    <property type="match status" value="1"/>
</dbReference>
<evidence type="ECO:0000256" key="1">
    <source>
        <dbReference type="ARBA" id="ARBA00023002"/>
    </source>
</evidence>
<dbReference type="PANTHER" id="PTHR43625">
    <property type="entry name" value="AFLATOXIN B1 ALDEHYDE REDUCTASE"/>
    <property type="match status" value="1"/>
</dbReference>
<keyword evidence="1" id="KW-0560">Oxidoreductase</keyword>
<name>A0A9W8Q912_AKAMU</name>
<feature type="domain" description="NADP-dependent oxidoreductase" evidence="2">
    <location>
        <begin position="18"/>
        <end position="310"/>
    </location>
</feature>
<sequence length="337" mass="36774">MSSTSRTLGHNGPTVNAVGFGAMSIGGTYGPAGSVEERFVLLNRAHEIGQTFWDTADIYADSEEVIGKWFAKSGKRNDIFLATKFGIQIGSSGVTLDSSPEYVKKACETSLKRLQTDVIDLYYCHRVDGKTPIENTVEAMVELKNQGKIKYLGLSEVSAATLRRAHAVHPITALQIEFSPFALDIEDPKVGLLQACRELNIAIVAYSPMGRGLLTGIKSWEDVAADPFLSAAPKFSKDNFPGILELVGKIKQIAAKKQCTAAQLTLAWILAQGDDFIPIPGTRGTQYLEENFKSQSIIVSDAENREIRDAIKNTEILGDRYPAMFGESFTFGDTPNL</sequence>
<protein>
    <recommendedName>
        <fullName evidence="2">NADP-dependent oxidoreductase domain-containing protein</fullName>
    </recommendedName>
</protein>
<reference evidence="3" key="1">
    <citation type="journal article" date="2023" name="Access Microbiol">
        <title>De-novo genome assembly for Akanthomyces muscarius, a biocontrol agent of insect agricultural pests.</title>
        <authorList>
            <person name="Erdos Z."/>
            <person name="Studholme D.J."/>
            <person name="Raymond B."/>
            <person name="Sharma M."/>
        </authorList>
    </citation>
    <scope>NUCLEOTIDE SEQUENCE</scope>
    <source>
        <strain evidence="3">Ve6</strain>
    </source>
</reference>
<dbReference type="GO" id="GO:0016491">
    <property type="term" value="F:oxidoreductase activity"/>
    <property type="evidence" value="ECO:0007669"/>
    <property type="project" value="UniProtKB-KW"/>
</dbReference>
<accession>A0A9W8Q912</accession>
<evidence type="ECO:0000259" key="2">
    <source>
        <dbReference type="Pfam" id="PF00248"/>
    </source>
</evidence>
<dbReference type="PANTHER" id="PTHR43625:SF40">
    <property type="entry name" value="ALDO-KETO REDUCTASE YAKC [NADP(+)]"/>
    <property type="match status" value="1"/>
</dbReference>
<dbReference type="EMBL" id="JAJHUN010000010">
    <property type="protein sequence ID" value="KAJ4148639.1"/>
    <property type="molecule type" value="Genomic_DNA"/>
</dbReference>
<dbReference type="InterPro" id="IPR023210">
    <property type="entry name" value="NADP_OxRdtase_dom"/>
</dbReference>